<keyword evidence="3" id="KW-0819">tRNA processing</keyword>
<organism evidence="8 9">
    <name type="scientific">Manihot esculenta</name>
    <name type="common">Cassava</name>
    <name type="synonym">Jatropha manihot</name>
    <dbReference type="NCBI Taxonomy" id="3983"/>
    <lineage>
        <taxon>Eukaryota</taxon>
        <taxon>Viridiplantae</taxon>
        <taxon>Streptophyta</taxon>
        <taxon>Embryophyta</taxon>
        <taxon>Tracheophyta</taxon>
        <taxon>Spermatophyta</taxon>
        <taxon>Magnoliopsida</taxon>
        <taxon>eudicotyledons</taxon>
        <taxon>Gunneridae</taxon>
        <taxon>Pentapetalae</taxon>
        <taxon>rosids</taxon>
        <taxon>fabids</taxon>
        <taxon>Malpighiales</taxon>
        <taxon>Euphorbiaceae</taxon>
        <taxon>Crotonoideae</taxon>
        <taxon>Manihoteae</taxon>
        <taxon>Manihot</taxon>
    </lineage>
</organism>
<evidence type="ECO:0000313" key="9">
    <source>
        <dbReference type="Proteomes" id="UP000091857"/>
    </source>
</evidence>
<protein>
    <recommendedName>
        <fullName evidence="1">tRNA(Ile)-lysidine synthetase</fullName>
        <ecNumber evidence="1">6.3.4.19</ecNumber>
    </recommendedName>
</protein>
<dbReference type="AlphaFoldDB" id="A0A2C9UBV2"/>
<dbReference type="GO" id="GO:0008033">
    <property type="term" value="P:tRNA processing"/>
    <property type="evidence" value="ECO:0007669"/>
    <property type="project" value="UniProtKB-KW"/>
</dbReference>
<dbReference type="PANTHER" id="PTHR43033:SF5">
    <property type="entry name" value="TRNA(ILE)-LYSIDINE SYNTHETASE"/>
    <property type="match status" value="1"/>
</dbReference>
<evidence type="ECO:0000256" key="2">
    <source>
        <dbReference type="ARBA" id="ARBA00022598"/>
    </source>
</evidence>
<dbReference type="SUPFAM" id="SSF52402">
    <property type="entry name" value="Adenine nucleotide alpha hydrolases-like"/>
    <property type="match status" value="1"/>
</dbReference>
<dbReference type="NCBIfam" id="TIGR02432">
    <property type="entry name" value="lysidine_TilS_N"/>
    <property type="match status" value="1"/>
</dbReference>
<dbReference type="OrthoDB" id="198857at2759"/>
<evidence type="ECO:0000256" key="3">
    <source>
        <dbReference type="ARBA" id="ARBA00022694"/>
    </source>
</evidence>
<dbReference type="HAMAP" id="MF_01161">
    <property type="entry name" value="tRNA_Ile_lys_synt"/>
    <property type="match status" value="1"/>
</dbReference>
<evidence type="ECO:0000256" key="6">
    <source>
        <dbReference type="ARBA" id="ARBA00048539"/>
    </source>
</evidence>
<dbReference type="Gene3D" id="3.40.50.620">
    <property type="entry name" value="HUPs"/>
    <property type="match status" value="1"/>
</dbReference>
<keyword evidence="2" id="KW-0436">Ligase</keyword>
<dbReference type="Gramene" id="Manes.16G114900.5.v8.1">
    <property type="protein sequence ID" value="Manes.16G114900.5.v8.1.CDS"/>
    <property type="gene ID" value="Manes.16G114900.v8.1"/>
</dbReference>
<dbReference type="InterPro" id="IPR011063">
    <property type="entry name" value="TilS/TtcA_N"/>
</dbReference>
<dbReference type="EC" id="6.3.4.19" evidence="1"/>
<evidence type="ECO:0000259" key="7">
    <source>
        <dbReference type="Pfam" id="PF01171"/>
    </source>
</evidence>
<dbReference type="OMA" id="VVNGMCL"/>
<dbReference type="EMBL" id="CM004402">
    <property type="protein sequence ID" value="OAY27301.1"/>
    <property type="molecule type" value="Genomic_DNA"/>
</dbReference>
<comment type="catalytic activity">
    <reaction evidence="6">
        <text>cytidine(34) in tRNA(Ile2) + L-lysine + ATP = lysidine(34) in tRNA(Ile2) + AMP + diphosphate + H(+)</text>
        <dbReference type="Rhea" id="RHEA:43744"/>
        <dbReference type="Rhea" id="RHEA-COMP:10625"/>
        <dbReference type="Rhea" id="RHEA-COMP:10670"/>
        <dbReference type="ChEBI" id="CHEBI:15378"/>
        <dbReference type="ChEBI" id="CHEBI:30616"/>
        <dbReference type="ChEBI" id="CHEBI:32551"/>
        <dbReference type="ChEBI" id="CHEBI:33019"/>
        <dbReference type="ChEBI" id="CHEBI:82748"/>
        <dbReference type="ChEBI" id="CHEBI:83665"/>
        <dbReference type="ChEBI" id="CHEBI:456215"/>
        <dbReference type="EC" id="6.3.4.19"/>
    </reaction>
</comment>
<dbReference type="STRING" id="3983.A0A2C9UBV2"/>
<dbReference type="PANTHER" id="PTHR43033">
    <property type="entry name" value="TRNA(ILE)-LYSIDINE SYNTHASE-RELATED"/>
    <property type="match status" value="1"/>
</dbReference>
<reference evidence="9" key="1">
    <citation type="journal article" date="2016" name="Nat. Biotechnol.">
        <title>Sequencing wild and cultivated cassava and related species reveals extensive interspecific hybridization and genetic diversity.</title>
        <authorList>
            <person name="Bredeson J.V."/>
            <person name="Lyons J.B."/>
            <person name="Prochnik S.E."/>
            <person name="Wu G.A."/>
            <person name="Ha C.M."/>
            <person name="Edsinger-Gonzales E."/>
            <person name="Grimwood J."/>
            <person name="Schmutz J."/>
            <person name="Rabbi I.Y."/>
            <person name="Egesi C."/>
            <person name="Nauluvula P."/>
            <person name="Lebot V."/>
            <person name="Ndunguru J."/>
            <person name="Mkamilo G."/>
            <person name="Bart R.S."/>
            <person name="Setter T.L."/>
            <person name="Gleadow R.M."/>
            <person name="Kulakow P."/>
            <person name="Ferguson M.E."/>
            <person name="Rounsley S."/>
            <person name="Rokhsar D.S."/>
        </authorList>
    </citation>
    <scope>NUCLEOTIDE SEQUENCE [LARGE SCALE GENOMIC DNA]</scope>
    <source>
        <strain evidence="9">cv. AM560-2</strain>
    </source>
</reference>
<evidence type="ECO:0000256" key="5">
    <source>
        <dbReference type="ARBA" id="ARBA00022840"/>
    </source>
</evidence>
<proteinExistence type="inferred from homology"/>
<gene>
    <name evidence="8" type="ORF">MANES_16G114900v8</name>
</gene>
<keyword evidence="4" id="KW-0547">Nucleotide-binding</keyword>
<dbReference type="GO" id="GO:0005524">
    <property type="term" value="F:ATP binding"/>
    <property type="evidence" value="ECO:0007669"/>
    <property type="project" value="UniProtKB-KW"/>
</dbReference>
<evidence type="ECO:0000256" key="4">
    <source>
        <dbReference type="ARBA" id="ARBA00022741"/>
    </source>
</evidence>
<dbReference type="GO" id="GO:0032267">
    <property type="term" value="F:tRNA(Ile)-lysidine synthase activity"/>
    <property type="evidence" value="ECO:0007669"/>
    <property type="project" value="UniProtKB-EC"/>
</dbReference>
<keyword evidence="5" id="KW-0067">ATP-binding</keyword>
<name>A0A2C9UBV2_MANES</name>
<dbReference type="CDD" id="cd01992">
    <property type="entry name" value="TilS_N"/>
    <property type="match status" value="1"/>
</dbReference>
<dbReference type="Gramene" id="Manes.16G114900.6.v8.1">
    <property type="protein sequence ID" value="Manes.16G114900.6.v8.1.CDS"/>
    <property type="gene ID" value="Manes.16G114900.v8.1"/>
</dbReference>
<sequence length="714" mass="80897">MARGFILSSQSRITTVSFITRVRFSPPKSQKLIFMSTPPHFCLRLPPNVTPTRSFCCKYSLVQDQVDMVKYKEAFSKQMALAGLKRHHRIAIGVSGGPDSVALCFLTAAWKTERPRGVGQSGGFIDGLLAIVVDHGLRAESKEEAHIVSRRVSEMGIRCEIACCSWSDGRPKQGHLQEKARDMRYQKLQNICMQHQISVLLIAHHADDQAELFILRLSRNSGVLGLAGMAFTYQTFSSSMHFYDEDSKNDGILLVRPLLHFSKEDMYKVCKVGGQDWVEDPTNQSLLYARNRIRMSLRSLSSYTFKSELQAVISACRKTRAFVDQFCTKLMNQAVTIVHQHGYAIIDLEILNPSKMADLCLTKFMTLVLQFISQRQRPVRGSTSKLLLEYIRTFPCKTSLTAAGCYLCPATRSKGTKILVCCSVDCPFPSKMESTFIHSDAEKTRSMPCELEQIITDGKLYSDHFVPDASDVYFLDSTSESVLTEAKRLNIISDSTYRNILLLQKDEIEYFKARIEDDVECESKDEVENITTCSNEPLRPGQICYFMSRFIVRWSLSKNIPVIPIPEKSYCDWVLEGEGWHHHPWSCTLSHDMVVEVRHMIESDWLYLAKLLNHASLDNVHQQRICTACESEQSSVNRNLYLVYLRFSAERALKLLKSIPVAARRSLPVLVNHQGLLLSIPSIGFKNCPCLTVSCIFKPRVPLGGGHSSFMQFL</sequence>
<dbReference type="InterPro" id="IPR012795">
    <property type="entry name" value="tRNA_Ile_lys_synt_N"/>
</dbReference>
<comment type="caution">
    <text evidence="8">The sequence shown here is derived from an EMBL/GenBank/DDBJ whole genome shotgun (WGS) entry which is preliminary data.</text>
</comment>
<feature type="domain" description="tRNA(Ile)-lysidine/2-thiocytidine synthase N-terminal" evidence="7">
    <location>
        <begin position="90"/>
        <end position="295"/>
    </location>
</feature>
<dbReference type="Pfam" id="PF01171">
    <property type="entry name" value="ATP_bind_3"/>
    <property type="match status" value="1"/>
</dbReference>
<keyword evidence="9" id="KW-1185">Reference proteome</keyword>
<dbReference type="InterPro" id="IPR014729">
    <property type="entry name" value="Rossmann-like_a/b/a_fold"/>
</dbReference>
<dbReference type="InterPro" id="IPR012094">
    <property type="entry name" value="tRNA_Ile_lys_synt"/>
</dbReference>
<evidence type="ECO:0000313" key="8">
    <source>
        <dbReference type="EMBL" id="OAY27301.1"/>
    </source>
</evidence>
<dbReference type="Gramene" id="Manes.16G114900.3.v8.1">
    <property type="protein sequence ID" value="Manes.16G114900.3.v8.1.CDS"/>
    <property type="gene ID" value="Manes.16G114900.v8.1"/>
</dbReference>
<accession>A0A2C9UBV2</accession>
<evidence type="ECO:0000256" key="1">
    <source>
        <dbReference type="ARBA" id="ARBA00013267"/>
    </source>
</evidence>
<dbReference type="Proteomes" id="UP000091857">
    <property type="component" value="Chromosome 16"/>
</dbReference>